<dbReference type="NCBIfam" id="TIGR01895">
    <property type="entry name" value="cas_Cas5t"/>
    <property type="match status" value="1"/>
</dbReference>
<dbReference type="InterPro" id="IPR013337">
    <property type="entry name" value="CRISPR-assoc_prot_Cas5_Tneap"/>
</dbReference>
<dbReference type="InterPro" id="IPR021124">
    <property type="entry name" value="CRISPR-assoc_prot_Cas5"/>
</dbReference>
<dbReference type="Gene3D" id="3.30.70.2660">
    <property type="match status" value="1"/>
</dbReference>
<dbReference type="STRING" id="1121266.SAMN02745883_02402"/>
<name>A0A1M6TNN7_9FIRM</name>
<reference evidence="2 3" key="1">
    <citation type="submission" date="2016-11" db="EMBL/GenBank/DDBJ databases">
        <authorList>
            <person name="Jaros S."/>
            <person name="Januszkiewicz K."/>
            <person name="Wedrychowicz H."/>
        </authorList>
    </citation>
    <scope>NUCLEOTIDE SEQUENCE [LARGE SCALE GENOMIC DNA]</scope>
    <source>
        <strain evidence="2 3">DSM 14501</strain>
    </source>
</reference>
<protein>
    <submittedName>
        <fullName evidence="2">CRISPR-associated protein, Cas5t family</fullName>
    </submittedName>
</protein>
<organism evidence="2 3">
    <name type="scientific">Caminicella sporogenes DSM 14501</name>
    <dbReference type="NCBI Taxonomy" id="1121266"/>
    <lineage>
        <taxon>Bacteria</taxon>
        <taxon>Bacillati</taxon>
        <taxon>Bacillota</taxon>
        <taxon>Clostridia</taxon>
        <taxon>Peptostreptococcales</taxon>
        <taxon>Caminicellaceae</taxon>
        <taxon>Caminicella</taxon>
    </lineage>
</organism>
<sequence>MNAIRLKLYQNLVNYKKPTSFQLKETYPLPPYSTVSGMIHSVCGFKEYKPMKISIQGKYHSKVNDLYTRYEFAGAVYEEGRHNIKVKGFDINKKTGVKKEKYYGIIRGVSTAELLVDVELLIHIMPEDEKLLQIIYDSLKNPREYISLGRREDIVRIDEVKVVNIDKVEREESKKLEYDAYIPVDMFREYEYSSNATIYNLNRYYDLIEVRKGVYIRQWKKIKVIHGVMNRDEIWEDVEFLIDEDDYPVFFA</sequence>
<dbReference type="NCBIfam" id="TIGR02593">
    <property type="entry name" value="CRISPR_cas5"/>
    <property type="match status" value="1"/>
</dbReference>
<dbReference type="InterPro" id="IPR013422">
    <property type="entry name" value="CRISPR-assoc_prot_Cas5_N"/>
</dbReference>
<accession>A0A1M6TNN7</accession>
<evidence type="ECO:0000256" key="1">
    <source>
        <dbReference type="ARBA" id="ARBA00023118"/>
    </source>
</evidence>
<dbReference type="GO" id="GO:0043571">
    <property type="term" value="P:maintenance of CRISPR repeat elements"/>
    <property type="evidence" value="ECO:0007669"/>
    <property type="project" value="InterPro"/>
</dbReference>
<keyword evidence="1" id="KW-0051">Antiviral defense</keyword>
<dbReference type="RefSeq" id="WP_072968819.1">
    <property type="nucleotide sequence ID" value="NZ_FRAJ01000030.1"/>
</dbReference>
<dbReference type="Proteomes" id="UP000184082">
    <property type="component" value="Unassembled WGS sequence"/>
</dbReference>
<evidence type="ECO:0000313" key="3">
    <source>
        <dbReference type="Proteomes" id="UP000184082"/>
    </source>
</evidence>
<keyword evidence="3" id="KW-1185">Reference proteome</keyword>
<dbReference type="EMBL" id="FRAJ01000030">
    <property type="protein sequence ID" value="SHK58652.1"/>
    <property type="molecule type" value="Genomic_DNA"/>
</dbReference>
<dbReference type="GO" id="GO:0051607">
    <property type="term" value="P:defense response to virus"/>
    <property type="evidence" value="ECO:0007669"/>
    <property type="project" value="UniProtKB-KW"/>
</dbReference>
<evidence type="ECO:0000313" key="2">
    <source>
        <dbReference type="EMBL" id="SHK58652.1"/>
    </source>
</evidence>
<proteinExistence type="predicted"/>
<gene>
    <name evidence="2" type="ORF">SAMN02745883_02402</name>
</gene>
<dbReference type="AlphaFoldDB" id="A0A1M6TNN7"/>
<dbReference type="Pfam" id="PF09704">
    <property type="entry name" value="Cas_Cas5d"/>
    <property type="match status" value="1"/>
</dbReference>